<dbReference type="PANTHER" id="PTHR30332">
    <property type="entry name" value="PROBABLE GENERAL SECRETION PATHWAY PROTEIN D"/>
    <property type="match status" value="1"/>
</dbReference>
<feature type="compositionally biased region" description="Low complexity" evidence="11">
    <location>
        <begin position="626"/>
        <end position="635"/>
    </location>
</feature>
<dbReference type="PANTHER" id="PTHR30332:SF25">
    <property type="entry name" value="SECRETIN XPSD"/>
    <property type="match status" value="1"/>
</dbReference>
<keyword evidence="9" id="KW-0998">Cell outer membrane</keyword>
<evidence type="ECO:0000256" key="7">
    <source>
        <dbReference type="ARBA" id="ARBA00022927"/>
    </source>
</evidence>
<feature type="signal peptide" evidence="12">
    <location>
        <begin position="1"/>
        <end position="20"/>
    </location>
</feature>
<dbReference type="InterPro" id="IPR049371">
    <property type="entry name" value="GspD-like_N0"/>
</dbReference>
<feature type="compositionally biased region" description="Basic and acidic residues" evidence="11">
    <location>
        <begin position="50"/>
        <end position="60"/>
    </location>
</feature>
<protein>
    <recommendedName>
        <fullName evidence="18">Type II secretion system protein GspD</fullName>
    </recommendedName>
</protein>
<dbReference type="PRINTS" id="PR00811">
    <property type="entry name" value="BCTERIALGSPD"/>
</dbReference>
<dbReference type="PROSITE" id="PS51257">
    <property type="entry name" value="PROKAR_LIPOPROTEIN"/>
    <property type="match status" value="1"/>
</dbReference>
<evidence type="ECO:0000256" key="4">
    <source>
        <dbReference type="ARBA" id="ARBA00022452"/>
    </source>
</evidence>
<dbReference type="GO" id="GO:0015627">
    <property type="term" value="C:type II protein secretion system complex"/>
    <property type="evidence" value="ECO:0007669"/>
    <property type="project" value="InterPro"/>
</dbReference>
<dbReference type="GO" id="GO:0009279">
    <property type="term" value="C:cell outer membrane"/>
    <property type="evidence" value="ECO:0007669"/>
    <property type="project" value="UniProtKB-SubCell"/>
</dbReference>
<dbReference type="Pfam" id="PF00263">
    <property type="entry name" value="Secretin"/>
    <property type="match status" value="1"/>
</dbReference>
<dbReference type="GO" id="GO:0015628">
    <property type="term" value="P:protein secretion by the type II secretion system"/>
    <property type="evidence" value="ECO:0007669"/>
    <property type="project" value="InterPro"/>
</dbReference>
<feature type="region of interest" description="Disordered" evidence="11">
    <location>
        <begin position="614"/>
        <end position="635"/>
    </location>
</feature>
<dbReference type="Pfam" id="PF03958">
    <property type="entry name" value="Secretin_N"/>
    <property type="match status" value="1"/>
</dbReference>
<feature type="domain" description="NolW-like" evidence="14">
    <location>
        <begin position="343"/>
        <end position="514"/>
    </location>
</feature>
<evidence type="ECO:0000256" key="1">
    <source>
        <dbReference type="ARBA" id="ARBA00004442"/>
    </source>
</evidence>
<keyword evidence="6 12" id="KW-0732">Signal</keyword>
<organism evidence="16 17">
    <name type="scientific">Desulforhabdus amnigena</name>
    <dbReference type="NCBI Taxonomy" id="40218"/>
    <lineage>
        <taxon>Bacteria</taxon>
        <taxon>Pseudomonadati</taxon>
        <taxon>Thermodesulfobacteriota</taxon>
        <taxon>Syntrophobacteria</taxon>
        <taxon>Syntrophobacterales</taxon>
        <taxon>Syntrophobacteraceae</taxon>
        <taxon>Desulforhabdus</taxon>
    </lineage>
</organism>
<feature type="chain" id="PRO_5040762492" description="Type II secretion system protein GspD" evidence="12">
    <location>
        <begin position="21"/>
        <end position="786"/>
    </location>
</feature>
<evidence type="ECO:0000313" key="16">
    <source>
        <dbReference type="EMBL" id="GLI34773.1"/>
    </source>
</evidence>
<evidence type="ECO:0000256" key="5">
    <source>
        <dbReference type="ARBA" id="ARBA00022692"/>
    </source>
</evidence>
<sequence length="786" mass="84379">MKMRQTILFILLAFLIQACAGATKMPADRSSSYKPPLAPPPVSETTEIGSQKEDTKEAAKRPPMPSLKGTIESGLLGFSPPSKGKEITFPDKDRQKISFLFEKVEVAEVTSQIFGDYLKLNYVLDPTLQGRISFYLEGEYSKDDLFQMITRAYAANNISVVPRNGVYYIQPIQRSSSSGLPIASEFTLKAGADGAQPVIVIYRLLYMDVKQAINTIKFFLTPGRPITSDSLTNSVIFVEDSDNARSIVEIIKALDINVLREVSMEIVPLQSIDPQEAVQGMETLMGKLNLFKESSIKNNLAFIPLQSFGGVLVLAQSEELLKTAKYWLTALDVHTQESGEQIFVYFVKNGLAVDLANILTQAYGLQAPAGTGRGLEQQIVRSGGAFGSASTRRPFGSSSTSGTGFGSSSSGSSFSRSTGSSTLSSSGSSFGGSTSSSAFGNQQSSSQRSSTGSGGTIRNTGARTFVSQGQSLSTALTGEVTIIPDEVNNAIVVRGNAADYAKIKKTIETLDIMPRAVLIEVMIAEITLDKGLEYGVEWFFRDIGMDIAGKSGQFTAAHGLADASTLASAASGGLTLFWGSIDEKIAALINLLAKKTDVNVLSSPTLLATDNQEASIQVGGREPVPTGSYSTGVSTTTDTTAFTTIEYEETGVILNVTPHINAGGLVRLEVEQTVRRVDDTSVIVGANNTAPRFTERNIKTTILSQNGSTVVIGGIIEQADNITQSGIPFLQDVPIISPLFSNKSKTRKRTELIIAITPHVVDHRELGGANREFLEQLKRLRKQIEG</sequence>
<reference evidence="16" key="1">
    <citation type="submission" date="2022-12" db="EMBL/GenBank/DDBJ databases">
        <title>Reference genome sequencing for broad-spectrum identification of bacterial and archaeal isolates by mass spectrometry.</title>
        <authorList>
            <person name="Sekiguchi Y."/>
            <person name="Tourlousse D.M."/>
        </authorList>
    </citation>
    <scope>NUCLEOTIDE SEQUENCE</scope>
    <source>
        <strain evidence="16">ASRB1</strain>
    </source>
</reference>
<keyword evidence="7" id="KW-0653">Protein transport</keyword>
<dbReference type="NCBIfam" id="TIGR02517">
    <property type="entry name" value="type_II_gspD"/>
    <property type="match status" value="1"/>
</dbReference>
<feature type="region of interest" description="Disordered" evidence="11">
    <location>
        <begin position="434"/>
        <end position="460"/>
    </location>
</feature>
<evidence type="ECO:0000313" key="17">
    <source>
        <dbReference type="Proteomes" id="UP001144372"/>
    </source>
</evidence>
<feature type="domain" description="Type II/III secretion system secretin-like" evidence="13">
    <location>
        <begin position="592"/>
        <end position="762"/>
    </location>
</feature>
<comment type="subcellular location">
    <subcellularLocation>
        <location evidence="1 10">Cell outer membrane</location>
    </subcellularLocation>
</comment>
<evidence type="ECO:0000259" key="13">
    <source>
        <dbReference type="Pfam" id="PF00263"/>
    </source>
</evidence>
<evidence type="ECO:0000256" key="6">
    <source>
        <dbReference type="ARBA" id="ARBA00022729"/>
    </source>
</evidence>
<proteinExistence type="inferred from homology"/>
<evidence type="ECO:0000256" key="8">
    <source>
        <dbReference type="ARBA" id="ARBA00023136"/>
    </source>
</evidence>
<keyword evidence="3 10" id="KW-0813">Transport</keyword>
<dbReference type="InterPro" id="IPR050810">
    <property type="entry name" value="Bact_Secretion_Sys_Channel"/>
</dbReference>
<dbReference type="InterPro" id="IPR005644">
    <property type="entry name" value="NolW-like"/>
</dbReference>
<feature type="compositionally biased region" description="Low complexity" evidence="11">
    <location>
        <begin position="395"/>
        <end position="418"/>
    </location>
</feature>
<keyword evidence="5" id="KW-0812">Transmembrane</keyword>
<evidence type="ECO:0000256" key="11">
    <source>
        <dbReference type="SAM" id="MobiDB-lite"/>
    </source>
</evidence>
<evidence type="ECO:0000256" key="9">
    <source>
        <dbReference type="ARBA" id="ARBA00023237"/>
    </source>
</evidence>
<dbReference type="InterPro" id="IPR001775">
    <property type="entry name" value="GspD/PilQ"/>
</dbReference>
<gene>
    <name evidence="16" type="ORF">DAMNIGENAA_22060</name>
</gene>
<evidence type="ECO:0000256" key="10">
    <source>
        <dbReference type="RuleBase" id="RU004004"/>
    </source>
</evidence>
<dbReference type="Gene3D" id="3.30.1370.120">
    <property type="match status" value="2"/>
</dbReference>
<dbReference type="EMBL" id="BSDR01000001">
    <property type="protein sequence ID" value="GLI34773.1"/>
    <property type="molecule type" value="Genomic_DNA"/>
</dbReference>
<keyword evidence="17" id="KW-1185">Reference proteome</keyword>
<dbReference type="AlphaFoldDB" id="A0A9W6FT32"/>
<dbReference type="InterPro" id="IPR038591">
    <property type="entry name" value="NolW-like_sf"/>
</dbReference>
<feature type="region of interest" description="Disordered" evidence="11">
    <location>
        <begin position="386"/>
        <end position="418"/>
    </location>
</feature>
<dbReference type="RefSeq" id="WP_281794178.1">
    <property type="nucleotide sequence ID" value="NZ_BSDR01000001.1"/>
</dbReference>
<dbReference type="Gene3D" id="3.55.50.30">
    <property type="match status" value="1"/>
</dbReference>
<accession>A0A9W6FT32</accession>
<dbReference type="InterPro" id="IPR013356">
    <property type="entry name" value="T2SS_GspD"/>
</dbReference>
<keyword evidence="4" id="KW-1134">Transmembrane beta strand</keyword>
<evidence type="ECO:0000256" key="2">
    <source>
        <dbReference type="ARBA" id="ARBA00006980"/>
    </source>
</evidence>
<comment type="similarity">
    <text evidence="2">Belongs to the bacterial secretin family. GSP D subfamily.</text>
</comment>
<evidence type="ECO:0000259" key="15">
    <source>
        <dbReference type="Pfam" id="PF21305"/>
    </source>
</evidence>
<dbReference type="InterPro" id="IPR004846">
    <property type="entry name" value="T2SS/T3SS_dom"/>
</dbReference>
<evidence type="ECO:0000256" key="12">
    <source>
        <dbReference type="SAM" id="SignalP"/>
    </source>
</evidence>
<name>A0A9W6FT32_9BACT</name>
<evidence type="ECO:0000256" key="3">
    <source>
        <dbReference type="ARBA" id="ARBA00022448"/>
    </source>
</evidence>
<dbReference type="Proteomes" id="UP001144372">
    <property type="component" value="Unassembled WGS sequence"/>
</dbReference>
<evidence type="ECO:0008006" key="18">
    <source>
        <dbReference type="Google" id="ProtNLM"/>
    </source>
</evidence>
<evidence type="ECO:0000259" key="14">
    <source>
        <dbReference type="Pfam" id="PF03958"/>
    </source>
</evidence>
<keyword evidence="8" id="KW-0472">Membrane</keyword>
<feature type="domain" description="GspD-like N0" evidence="15">
    <location>
        <begin position="101"/>
        <end position="167"/>
    </location>
</feature>
<comment type="caution">
    <text evidence="16">The sequence shown here is derived from an EMBL/GenBank/DDBJ whole genome shotgun (WGS) entry which is preliminary data.</text>
</comment>
<feature type="region of interest" description="Disordered" evidence="11">
    <location>
        <begin position="27"/>
        <end position="64"/>
    </location>
</feature>
<dbReference type="Pfam" id="PF21305">
    <property type="entry name" value="type_II_gspD_N0"/>
    <property type="match status" value="1"/>
</dbReference>